<dbReference type="Proteomes" id="UP000597459">
    <property type="component" value="Unassembled WGS sequence"/>
</dbReference>
<dbReference type="AlphaFoldDB" id="A0A967EHS2"/>
<organism evidence="1 2">
    <name type="scientific">Acetobacter estunensis</name>
    <dbReference type="NCBI Taxonomy" id="104097"/>
    <lineage>
        <taxon>Bacteria</taxon>
        <taxon>Pseudomonadati</taxon>
        <taxon>Pseudomonadota</taxon>
        <taxon>Alphaproteobacteria</taxon>
        <taxon>Acetobacterales</taxon>
        <taxon>Acetobacteraceae</taxon>
        <taxon>Acetobacter</taxon>
    </lineage>
</organism>
<dbReference type="EMBL" id="WOTH01000016">
    <property type="protein sequence ID" value="NHO54097.1"/>
    <property type="molecule type" value="Genomic_DNA"/>
</dbReference>
<comment type="caution">
    <text evidence="1">The sequence shown here is derived from an EMBL/GenBank/DDBJ whole genome shotgun (WGS) entry which is preliminary data.</text>
</comment>
<reference evidence="1" key="1">
    <citation type="submission" date="2019-11" db="EMBL/GenBank/DDBJ databases">
        <title>Description of new Acetobacter species.</title>
        <authorList>
            <person name="Cleenwerck I."/>
            <person name="Sombolestani A.S."/>
        </authorList>
    </citation>
    <scope>NUCLEOTIDE SEQUENCE</scope>
    <source>
        <strain evidence="1">LMG 1626</strain>
    </source>
</reference>
<dbReference type="SUPFAM" id="SSF69279">
    <property type="entry name" value="Phage tail proteins"/>
    <property type="match status" value="1"/>
</dbReference>
<dbReference type="RefSeq" id="WP_166315533.1">
    <property type="nucleotide sequence ID" value="NZ_WOTH01000016.1"/>
</dbReference>
<evidence type="ECO:0000313" key="1">
    <source>
        <dbReference type="EMBL" id="NHO54097.1"/>
    </source>
</evidence>
<keyword evidence="2" id="KW-1185">Reference proteome</keyword>
<sequence length="362" mass="39670">MSSSLLTTQLSSGVIRPRLSVQYGNTTLPVPQRVEVRTSRMAEAATFSAVFASSLSAPLQLNPDSSSSFQIFRGFSDDDLTGNSSSQTKLFSGSIDHIEYHPSSGTVQVSGRDWSAALMALELSGLSFMNMSAAEAMTQLAQSAGLDADIDATDGFVGQFYQYEHKAHGLAGMHRYQTAWDFCVGMQRHYGYDLWVDDRTLHFRKPDENTDIITLNWSDGQASSSGVDAAVLDMRMSHRPLYTEGVSVTVSAWDARQKVVHSASWPEGAASGQMFTFTAPVGTTLDQCLVLAKQRYGELAAHGRTIRMDVNPALDLSVRQKVRIQGTATSFDALVYTIDEIVQSFAEKHATQSLMLRPRDIQ</sequence>
<protein>
    <submittedName>
        <fullName evidence="1">Uncharacterized protein</fullName>
    </submittedName>
</protein>
<accession>A0A967EHS2</accession>
<gene>
    <name evidence="1" type="ORF">GOB87_09045</name>
</gene>
<evidence type="ECO:0000313" key="2">
    <source>
        <dbReference type="Proteomes" id="UP000597459"/>
    </source>
</evidence>
<proteinExistence type="predicted"/>
<name>A0A967EHS2_9PROT</name>